<protein>
    <submittedName>
        <fullName evidence="1">Uncharacterized protein</fullName>
    </submittedName>
</protein>
<evidence type="ECO:0000313" key="1">
    <source>
        <dbReference type="EMBL" id="CAG7579841.1"/>
    </source>
</evidence>
<sequence>MEKQKMFEEMSALWATFVEEHNGTTKVSDGRARKAINELKKMVTPYKKASVDEGKK</sequence>
<name>A0A8D9FRV6_9VIRU</name>
<proteinExistence type="predicted"/>
<dbReference type="EMBL" id="OU342829">
    <property type="protein sequence ID" value="CAG7579841.1"/>
    <property type="molecule type" value="Genomic_DNA"/>
</dbReference>
<reference evidence="1" key="1">
    <citation type="submission" date="2021-06" db="EMBL/GenBank/DDBJ databases">
        <authorList>
            <person name="Gannon L."/>
            <person name="Redgwell R T."/>
            <person name="Michniewski S."/>
            <person name="Harrison D C."/>
            <person name="Millard A."/>
        </authorList>
    </citation>
    <scope>NUCLEOTIDE SEQUENCE</scope>
</reference>
<gene>
    <name evidence="1" type="ORF">SLAVMIC_00120</name>
</gene>
<organism evidence="1">
    <name type="scientific">uncultured marine phage</name>
    <dbReference type="NCBI Taxonomy" id="707152"/>
    <lineage>
        <taxon>Viruses</taxon>
        <taxon>environmental samples</taxon>
    </lineage>
</organism>
<accession>A0A8D9FRV6</accession>